<dbReference type="Proteomes" id="UP001321473">
    <property type="component" value="Unassembled WGS sequence"/>
</dbReference>
<reference evidence="1 2" key="1">
    <citation type="journal article" date="2023" name="Arcadia Sci">
        <title>De novo assembly of a long-read Amblyomma americanum tick genome.</title>
        <authorList>
            <person name="Chou S."/>
            <person name="Poskanzer K.E."/>
            <person name="Rollins M."/>
            <person name="Thuy-Boun P.S."/>
        </authorList>
    </citation>
    <scope>NUCLEOTIDE SEQUENCE [LARGE SCALE GENOMIC DNA]</scope>
    <source>
        <strain evidence="1">F_SG_1</strain>
        <tissue evidence="1">Salivary glands</tissue>
    </source>
</reference>
<protein>
    <submittedName>
        <fullName evidence="1">Uncharacterized protein</fullName>
    </submittedName>
</protein>
<evidence type="ECO:0000313" key="1">
    <source>
        <dbReference type="EMBL" id="KAK8767097.1"/>
    </source>
</evidence>
<comment type="caution">
    <text evidence="1">The sequence shown here is derived from an EMBL/GenBank/DDBJ whole genome shotgun (WGS) entry which is preliminary data.</text>
</comment>
<gene>
    <name evidence="1" type="ORF">V5799_006123</name>
</gene>
<proteinExistence type="predicted"/>
<organism evidence="1 2">
    <name type="scientific">Amblyomma americanum</name>
    <name type="common">Lone star tick</name>
    <dbReference type="NCBI Taxonomy" id="6943"/>
    <lineage>
        <taxon>Eukaryota</taxon>
        <taxon>Metazoa</taxon>
        <taxon>Ecdysozoa</taxon>
        <taxon>Arthropoda</taxon>
        <taxon>Chelicerata</taxon>
        <taxon>Arachnida</taxon>
        <taxon>Acari</taxon>
        <taxon>Parasitiformes</taxon>
        <taxon>Ixodida</taxon>
        <taxon>Ixodoidea</taxon>
        <taxon>Ixodidae</taxon>
        <taxon>Amblyomminae</taxon>
        <taxon>Amblyomma</taxon>
    </lineage>
</organism>
<sequence length="192" mass="21331">MLVVTLCVATLVLGKLGPPGGPQKLHYHVADIFKVFESWPASVAISDSDNDTMFECLAAKRTEIDPVAKTATYLWVLPETDHSPRYSGHVSSSCSGTCWQEVRFYVRPGARPGTMDMTVNDDPTPREGVVYYLDEQCVIMDLEYHGHQCLLWTRPELKDSVPQVCIDHFVDTCGVVPPAHSRDLCPDGEGDY</sequence>
<dbReference type="EMBL" id="JARKHS020025760">
    <property type="protein sequence ID" value="KAK8767097.1"/>
    <property type="molecule type" value="Genomic_DNA"/>
</dbReference>
<keyword evidence="2" id="KW-1185">Reference proteome</keyword>
<accession>A0AAQ4DXA7</accession>
<dbReference type="InterPro" id="IPR012674">
    <property type="entry name" value="Calycin"/>
</dbReference>
<evidence type="ECO:0000313" key="2">
    <source>
        <dbReference type="Proteomes" id="UP001321473"/>
    </source>
</evidence>
<dbReference type="Gene3D" id="2.40.128.20">
    <property type="match status" value="1"/>
</dbReference>
<dbReference type="AlphaFoldDB" id="A0AAQ4DXA7"/>
<name>A0AAQ4DXA7_AMBAM</name>